<evidence type="ECO:0000256" key="3">
    <source>
        <dbReference type="ARBA" id="ARBA00007757"/>
    </source>
</evidence>
<evidence type="ECO:0000256" key="1">
    <source>
        <dbReference type="ARBA" id="ARBA00001962"/>
    </source>
</evidence>
<dbReference type="EMBL" id="OZ037952">
    <property type="protein sequence ID" value="CAL1716070.1"/>
    <property type="molecule type" value="Genomic_DNA"/>
</dbReference>
<dbReference type="EC" id="1.13.11.5" evidence="4"/>
<accession>A0ABP1E7Y3</accession>
<dbReference type="InterPro" id="IPR014710">
    <property type="entry name" value="RmlC-like_jellyroll"/>
</dbReference>
<evidence type="ECO:0000256" key="4">
    <source>
        <dbReference type="ARBA" id="ARBA00013127"/>
    </source>
</evidence>
<keyword evidence="8" id="KW-1185">Reference proteome</keyword>
<evidence type="ECO:0000259" key="5">
    <source>
        <dbReference type="Pfam" id="PF04209"/>
    </source>
</evidence>
<reference evidence="8" key="1">
    <citation type="submission" date="2024-04" db="EMBL/GenBank/DDBJ databases">
        <authorList>
            <person name="Shaw F."/>
            <person name="Minotto A."/>
        </authorList>
    </citation>
    <scope>NUCLEOTIDE SEQUENCE [LARGE SCALE GENOMIC DNA]</scope>
</reference>
<dbReference type="InterPro" id="IPR011051">
    <property type="entry name" value="RmlC_Cupin_sf"/>
</dbReference>
<dbReference type="Gene3D" id="2.60.120.10">
    <property type="entry name" value="Jelly Rolls"/>
    <property type="match status" value="1"/>
</dbReference>
<feature type="domain" description="Homogentisate 1,2-dioxygenase C-terminal" evidence="5">
    <location>
        <begin position="285"/>
        <end position="415"/>
    </location>
</feature>
<dbReference type="InterPro" id="IPR046451">
    <property type="entry name" value="HgmA_C"/>
</dbReference>
<dbReference type="Pfam" id="PF20510">
    <property type="entry name" value="HgmA_N"/>
    <property type="match status" value="1"/>
</dbReference>
<organism evidence="7 8">
    <name type="scientific">Somion occarium</name>
    <dbReference type="NCBI Taxonomy" id="3059160"/>
    <lineage>
        <taxon>Eukaryota</taxon>
        <taxon>Fungi</taxon>
        <taxon>Dikarya</taxon>
        <taxon>Basidiomycota</taxon>
        <taxon>Agaricomycotina</taxon>
        <taxon>Agaricomycetes</taxon>
        <taxon>Polyporales</taxon>
        <taxon>Cerrenaceae</taxon>
        <taxon>Somion</taxon>
    </lineage>
</organism>
<dbReference type="Proteomes" id="UP001497453">
    <property type="component" value="Chromosome 9"/>
</dbReference>
<dbReference type="PANTHER" id="PTHR11056:SF4">
    <property type="entry name" value="HOMOGENTISATE 1,2-DIOXYGENASE"/>
    <property type="match status" value="1"/>
</dbReference>
<evidence type="ECO:0000259" key="6">
    <source>
        <dbReference type="Pfam" id="PF20510"/>
    </source>
</evidence>
<dbReference type="InterPro" id="IPR005708">
    <property type="entry name" value="Homogentis_dOase"/>
</dbReference>
<evidence type="ECO:0000313" key="8">
    <source>
        <dbReference type="Proteomes" id="UP001497453"/>
    </source>
</evidence>
<evidence type="ECO:0000256" key="2">
    <source>
        <dbReference type="ARBA" id="ARBA00004704"/>
    </source>
</evidence>
<feature type="domain" description="Homogentisate 1,2-dioxygenase N-terminal" evidence="6">
    <location>
        <begin position="20"/>
        <end position="282"/>
    </location>
</feature>
<comment type="similarity">
    <text evidence="3">Belongs to the homogentisate dioxygenase family.</text>
</comment>
<dbReference type="InterPro" id="IPR046452">
    <property type="entry name" value="HgmA_N"/>
</dbReference>
<proteinExistence type="inferred from homology"/>
<evidence type="ECO:0000313" key="7">
    <source>
        <dbReference type="EMBL" id="CAL1716070.1"/>
    </source>
</evidence>
<dbReference type="CDD" id="cd07000">
    <property type="entry name" value="cupin_HGO_N"/>
    <property type="match status" value="1"/>
</dbReference>
<name>A0ABP1E7Y3_9APHY</name>
<dbReference type="Pfam" id="PF04209">
    <property type="entry name" value="HgmA_C"/>
    <property type="match status" value="1"/>
</dbReference>
<dbReference type="PANTHER" id="PTHR11056">
    <property type="entry name" value="HOMOGENTISATE 1,2-DIOXYGENASE"/>
    <property type="match status" value="1"/>
</dbReference>
<protein>
    <recommendedName>
        <fullName evidence="4">homogentisate 1,2-dioxygenase</fullName>
        <ecNumber evidence="4">1.13.11.5</ecNumber>
    </recommendedName>
</protein>
<dbReference type="SUPFAM" id="SSF51182">
    <property type="entry name" value="RmlC-like cupins"/>
    <property type="match status" value="1"/>
</dbReference>
<gene>
    <name evidence="7" type="ORF">GFSPODELE1_LOCUS10572</name>
</gene>
<comment type="pathway">
    <text evidence="2">Amino-acid degradation; L-phenylalanine degradation; acetoacetate and fumarate from L-phenylalanine: step 4/6.</text>
</comment>
<comment type="cofactor">
    <cofactor evidence="1">
        <name>Fe cation</name>
        <dbReference type="ChEBI" id="CHEBI:24875"/>
    </cofactor>
</comment>
<sequence length="416" mass="46174">MTGATAKSGYLASAEKDPYKYQPGFGNSFTSESWSSPEPKPSSEDQIRLVQRGLLVGRSLRRALRTSKLGCTVFSHPSLMPGSPWLVSDFTNANPHIHINPTQVAWAPRELPADHEKIDFIDGLKTLGGTGSTLLREGIASHTYAANLSMERKAFVNSDGDILIFPDTGRLHTQTEMGNEIHYLVVIPGGIKFKVSLPDGPSRGFVQEVYGTQFVLPEQGPLGTSSLANVRDFEHPVASFDVDQSNWEIVYKLGGKLFTCKQDHTPFDVVAWTGNYAPYKYAMEKFILVRNANKDHTDPSTFRVLTAKSRLPSQPLLEIGVIVPHWDVGDSYRGPDFHRNTAPELSGVIYTPKDKPWREGAVPGGLNYYSGFVPHGSPAEEYKIGVETPKDPIRMFEDSYLFIVEPAYNLLLTDWL</sequence>